<gene>
    <name evidence="1" type="ORF">FB45DRAFT_981626</name>
</gene>
<evidence type="ECO:0000313" key="1">
    <source>
        <dbReference type="EMBL" id="KAJ7614830.1"/>
    </source>
</evidence>
<name>A0AAD7FE50_9AGAR</name>
<protein>
    <submittedName>
        <fullName evidence="1">Uncharacterized protein</fullName>
    </submittedName>
</protein>
<proteinExistence type="predicted"/>
<keyword evidence="2" id="KW-1185">Reference proteome</keyword>
<accession>A0AAD7FE50</accession>
<dbReference type="EMBL" id="JARKIF010000025">
    <property type="protein sequence ID" value="KAJ7614830.1"/>
    <property type="molecule type" value="Genomic_DNA"/>
</dbReference>
<dbReference type="AlphaFoldDB" id="A0AAD7FE50"/>
<dbReference type="Proteomes" id="UP001221142">
    <property type="component" value="Unassembled WGS sequence"/>
</dbReference>
<sequence>MALIRHNRTREEMSALGIKMSTCTCDMQDAYVAEAHDWHWRDHSESPGRYPAPFHPRTDTLDTLLRALGTILGLQIEVFFMMDGRSDSWPGSREDIFGTNRIEAVTQICRWLDQYPSFQTSSARWHRARPTHPRNMVHLLNYTCDVVSTTNPPLSTHDLEWYKPPIVVLSNLIFSFLTIVDGVNTAYFYDDQAEPMLDAITRVTREIYERSEFDDDSSWTTILNRHGGSVHEKLALPHDTTRYHHEIVEGSKDQRPEAIEDRNAKPLKTALDIVRCRRVVYCSSNCQLHEVCSFLPRMCFTISLMHDSQWRHPTKPHKSICRTLKQLGDIAGFSPAARGGGEPPRMADYEFQSACAQARLQRPDLVNMNHILMQDNRIMKILNYDFSLHYTYRLS</sequence>
<reference evidence="1" key="1">
    <citation type="submission" date="2023-03" db="EMBL/GenBank/DDBJ databases">
        <title>Massive genome expansion in bonnet fungi (Mycena s.s.) driven by repeated elements and novel gene families across ecological guilds.</title>
        <authorList>
            <consortium name="Lawrence Berkeley National Laboratory"/>
            <person name="Harder C.B."/>
            <person name="Miyauchi S."/>
            <person name="Viragh M."/>
            <person name="Kuo A."/>
            <person name="Thoen E."/>
            <person name="Andreopoulos B."/>
            <person name="Lu D."/>
            <person name="Skrede I."/>
            <person name="Drula E."/>
            <person name="Henrissat B."/>
            <person name="Morin E."/>
            <person name="Kohler A."/>
            <person name="Barry K."/>
            <person name="LaButti K."/>
            <person name="Morin E."/>
            <person name="Salamov A."/>
            <person name="Lipzen A."/>
            <person name="Mereny Z."/>
            <person name="Hegedus B."/>
            <person name="Baldrian P."/>
            <person name="Stursova M."/>
            <person name="Weitz H."/>
            <person name="Taylor A."/>
            <person name="Grigoriev I.V."/>
            <person name="Nagy L.G."/>
            <person name="Martin F."/>
            <person name="Kauserud H."/>
        </authorList>
    </citation>
    <scope>NUCLEOTIDE SEQUENCE</scope>
    <source>
        <strain evidence="1">9284</strain>
    </source>
</reference>
<organism evidence="1 2">
    <name type="scientific">Roridomyces roridus</name>
    <dbReference type="NCBI Taxonomy" id="1738132"/>
    <lineage>
        <taxon>Eukaryota</taxon>
        <taxon>Fungi</taxon>
        <taxon>Dikarya</taxon>
        <taxon>Basidiomycota</taxon>
        <taxon>Agaricomycotina</taxon>
        <taxon>Agaricomycetes</taxon>
        <taxon>Agaricomycetidae</taxon>
        <taxon>Agaricales</taxon>
        <taxon>Marasmiineae</taxon>
        <taxon>Mycenaceae</taxon>
        <taxon>Roridomyces</taxon>
    </lineage>
</organism>
<comment type="caution">
    <text evidence="1">The sequence shown here is derived from an EMBL/GenBank/DDBJ whole genome shotgun (WGS) entry which is preliminary data.</text>
</comment>
<evidence type="ECO:0000313" key="2">
    <source>
        <dbReference type="Proteomes" id="UP001221142"/>
    </source>
</evidence>